<evidence type="ECO:0000313" key="2">
    <source>
        <dbReference type="Proteomes" id="UP000035081"/>
    </source>
</evidence>
<dbReference type="AlphaFoldDB" id="W5YVR4"/>
<gene>
    <name evidence="1" type="ORF">AU15_10455</name>
</gene>
<sequence>MSNFLNKLLFQSFQRVADCLKPIINWQINAAQSANRDNADNAVNEIQSTQPG</sequence>
<accession>W5YVR4</accession>
<dbReference type="Proteomes" id="UP000035081">
    <property type="component" value="Chromosome"/>
</dbReference>
<dbReference type="HOGENOM" id="CLU_3081597_0_0_6"/>
<reference evidence="1 2" key="1">
    <citation type="journal article" date="2014" name="Genome Announc.">
        <title>Draft Genome Sequences of Marinobacter similis A3d10T and Marinobacter salarius R9SW1T.</title>
        <authorList>
            <person name="Ivanova E.P."/>
            <person name="Ng H.J."/>
            <person name="Webb H.K."/>
            <person name="Feng G."/>
            <person name="Oshima K."/>
            <person name="Hattori M."/>
            <person name="Ohkuma M."/>
            <person name="Sergeev A.F."/>
            <person name="Mikhailov V.V."/>
            <person name="Crawford R.J."/>
            <person name="Sawabe T."/>
        </authorList>
    </citation>
    <scope>NUCLEOTIDE SEQUENCE [LARGE SCALE GENOMIC DNA]</scope>
    <source>
        <strain evidence="2">A3d10 and R9SW1</strain>
    </source>
</reference>
<dbReference type="KEGG" id="msr:AU15_10455"/>
<organism evidence="1 2">
    <name type="scientific">Marinobacter salarius</name>
    <dbReference type="NCBI Taxonomy" id="1420917"/>
    <lineage>
        <taxon>Bacteria</taxon>
        <taxon>Pseudomonadati</taxon>
        <taxon>Pseudomonadota</taxon>
        <taxon>Gammaproteobacteria</taxon>
        <taxon>Pseudomonadales</taxon>
        <taxon>Marinobacteraceae</taxon>
        <taxon>Marinobacter</taxon>
    </lineage>
</organism>
<name>W5YVR4_9GAMM</name>
<evidence type="ECO:0000313" key="1">
    <source>
        <dbReference type="EMBL" id="AHI33155.1"/>
    </source>
</evidence>
<protein>
    <submittedName>
        <fullName evidence="1">Uncharacterized protein</fullName>
    </submittedName>
</protein>
<dbReference type="EMBL" id="CP007152">
    <property type="protein sequence ID" value="AHI33155.1"/>
    <property type="molecule type" value="Genomic_DNA"/>
</dbReference>
<proteinExistence type="predicted"/>